<dbReference type="AlphaFoldDB" id="A0AAD7BHG4"/>
<dbReference type="EMBL" id="JARKIF010000016">
    <property type="protein sequence ID" value="KAJ7621248.1"/>
    <property type="molecule type" value="Genomic_DNA"/>
</dbReference>
<dbReference type="InterPro" id="IPR051164">
    <property type="entry name" value="NmrA-like_oxidored"/>
</dbReference>
<proteinExistence type="inferred from homology"/>
<name>A0AAD7BHG4_9AGAR</name>
<reference evidence="4" key="1">
    <citation type="submission" date="2023-03" db="EMBL/GenBank/DDBJ databases">
        <title>Massive genome expansion in bonnet fungi (Mycena s.s.) driven by repeated elements and novel gene families across ecological guilds.</title>
        <authorList>
            <consortium name="Lawrence Berkeley National Laboratory"/>
            <person name="Harder C.B."/>
            <person name="Miyauchi S."/>
            <person name="Viragh M."/>
            <person name="Kuo A."/>
            <person name="Thoen E."/>
            <person name="Andreopoulos B."/>
            <person name="Lu D."/>
            <person name="Skrede I."/>
            <person name="Drula E."/>
            <person name="Henrissat B."/>
            <person name="Morin E."/>
            <person name="Kohler A."/>
            <person name="Barry K."/>
            <person name="LaButti K."/>
            <person name="Morin E."/>
            <person name="Salamov A."/>
            <person name="Lipzen A."/>
            <person name="Mereny Z."/>
            <person name="Hegedus B."/>
            <person name="Baldrian P."/>
            <person name="Stursova M."/>
            <person name="Weitz H."/>
            <person name="Taylor A."/>
            <person name="Grigoriev I.V."/>
            <person name="Nagy L.G."/>
            <person name="Martin F."/>
            <person name="Kauserud H."/>
        </authorList>
    </citation>
    <scope>NUCLEOTIDE SEQUENCE</scope>
    <source>
        <strain evidence="4">9284</strain>
    </source>
</reference>
<evidence type="ECO:0000259" key="3">
    <source>
        <dbReference type="Pfam" id="PF05368"/>
    </source>
</evidence>
<evidence type="ECO:0000313" key="5">
    <source>
        <dbReference type="Proteomes" id="UP001221142"/>
    </source>
</evidence>
<keyword evidence="5" id="KW-1185">Reference proteome</keyword>
<dbReference type="PANTHER" id="PTHR42748">
    <property type="entry name" value="NITROGEN METABOLITE REPRESSION PROTEIN NMRA FAMILY MEMBER"/>
    <property type="match status" value="1"/>
</dbReference>
<comment type="similarity">
    <text evidence="1">Belongs to the NmrA-type oxidoreductase family.</text>
</comment>
<dbReference type="GO" id="GO:0005634">
    <property type="term" value="C:nucleus"/>
    <property type="evidence" value="ECO:0007669"/>
    <property type="project" value="TreeGrafter"/>
</dbReference>
<dbReference type="InterPro" id="IPR008030">
    <property type="entry name" value="NmrA-like"/>
</dbReference>
<gene>
    <name evidence="4" type="ORF">FB45DRAFT_799059</name>
</gene>
<dbReference type="Proteomes" id="UP001221142">
    <property type="component" value="Unassembled WGS sequence"/>
</dbReference>
<dbReference type="CDD" id="cd05251">
    <property type="entry name" value="NmrA_like_SDR_a"/>
    <property type="match status" value="1"/>
</dbReference>
<evidence type="ECO:0000313" key="4">
    <source>
        <dbReference type="EMBL" id="KAJ7621248.1"/>
    </source>
</evidence>
<evidence type="ECO:0000256" key="2">
    <source>
        <dbReference type="ARBA" id="ARBA00022857"/>
    </source>
</evidence>
<protein>
    <submittedName>
        <fullName evidence="4">NAD(P)-binding protein</fullName>
    </submittedName>
</protein>
<sequence length="264" mass="28547">MTITQDPSAPLVAVVGATGRQGGSVVQALIESDKAYRIRAFTRDGEKPEARALAALGVDIVVLSLVVANKDAVFDAFRGADYGFLVTNYWEHGDKEKETAEGKLLVDAAKAGGVKGIVWSGLPRVSEITSGKFTNVDHYESKALVTAYGRGSGVPFVDVQTGFYNSNFLIPLMGPMKQPDGSYAVSWPVKPTTRLPFIDIVRDYGLFVRRVLETDVFPDGEVVVTYGEVLSLAELAKQFSEGASASSQGEPIELTPCRQRRVRL</sequence>
<evidence type="ECO:0000256" key="1">
    <source>
        <dbReference type="ARBA" id="ARBA00006328"/>
    </source>
</evidence>
<dbReference type="PANTHER" id="PTHR42748:SF26">
    <property type="entry name" value="NMRA-LIKE DOMAIN-CONTAINING PROTEIN"/>
    <property type="match status" value="1"/>
</dbReference>
<organism evidence="4 5">
    <name type="scientific">Roridomyces roridus</name>
    <dbReference type="NCBI Taxonomy" id="1738132"/>
    <lineage>
        <taxon>Eukaryota</taxon>
        <taxon>Fungi</taxon>
        <taxon>Dikarya</taxon>
        <taxon>Basidiomycota</taxon>
        <taxon>Agaricomycotina</taxon>
        <taxon>Agaricomycetes</taxon>
        <taxon>Agaricomycetidae</taxon>
        <taxon>Agaricales</taxon>
        <taxon>Marasmiineae</taxon>
        <taxon>Mycenaceae</taxon>
        <taxon>Roridomyces</taxon>
    </lineage>
</organism>
<comment type="caution">
    <text evidence="4">The sequence shown here is derived from an EMBL/GenBank/DDBJ whole genome shotgun (WGS) entry which is preliminary data.</text>
</comment>
<dbReference type="InterPro" id="IPR036291">
    <property type="entry name" value="NAD(P)-bd_dom_sf"/>
</dbReference>
<feature type="domain" description="NmrA-like" evidence="3">
    <location>
        <begin position="11"/>
        <end position="243"/>
    </location>
</feature>
<dbReference type="Gene3D" id="3.40.50.720">
    <property type="entry name" value="NAD(P)-binding Rossmann-like Domain"/>
    <property type="match status" value="1"/>
</dbReference>
<dbReference type="SUPFAM" id="SSF51735">
    <property type="entry name" value="NAD(P)-binding Rossmann-fold domains"/>
    <property type="match status" value="1"/>
</dbReference>
<dbReference type="Pfam" id="PF05368">
    <property type="entry name" value="NmrA"/>
    <property type="match status" value="1"/>
</dbReference>
<accession>A0AAD7BHG4</accession>
<keyword evidence="2" id="KW-0521">NADP</keyword>